<evidence type="ECO:0000313" key="1">
    <source>
        <dbReference type="EMBL" id="GBP97257.1"/>
    </source>
</evidence>
<reference evidence="1 2" key="1">
    <citation type="journal article" date="2019" name="Commun. Biol.">
        <title>The bagworm genome reveals a unique fibroin gene that provides high tensile strength.</title>
        <authorList>
            <person name="Kono N."/>
            <person name="Nakamura H."/>
            <person name="Ohtoshi R."/>
            <person name="Tomita M."/>
            <person name="Numata K."/>
            <person name="Arakawa K."/>
        </authorList>
    </citation>
    <scope>NUCLEOTIDE SEQUENCE [LARGE SCALE GENOMIC DNA]</scope>
</reference>
<evidence type="ECO:0000313" key="2">
    <source>
        <dbReference type="Proteomes" id="UP000299102"/>
    </source>
</evidence>
<dbReference type="EMBL" id="BGZK01002907">
    <property type="protein sequence ID" value="GBP97257.1"/>
    <property type="molecule type" value="Genomic_DNA"/>
</dbReference>
<name>A0A4C2AEK2_EUMVA</name>
<keyword evidence="2" id="KW-1185">Reference proteome</keyword>
<dbReference type="Proteomes" id="UP000299102">
    <property type="component" value="Unassembled WGS sequence"/>
</dbReference>
<dbReference type="AlphaFoldDB" id="A0A4C2AEK2"/>
<accession>A0A4C2AEK2</accession>
<protein>
    <submittedName>
        <fullName evidence="1">Uncharacterized protein</fullName>
    </submittedName>
</protein>
<sequence length="103" mass="11090">MRTAAARARSAVVRPSADDKQPAAVAGALKTSFYVICLGDREPDLHMRTDARVTVYGFFCVTPVRMHLIVAHEEVANICNVRVDARLAARARGLAPASVVGSR</sequence>
<organism evidence="1 2">
    <name type="scientific">Eumeta variegata</name>
    <name type="common">Bagworm moth</name>
    <name type="synonym">Eumeta japonica</name>
    <dbReference type="NCBI Taxonomy" id="151549"/>
    <lineage>
        <taxon>Eukaryota</taxon>
        <taxon>Metazoa</taxon>
        <taxon>Ecdysozoa</taxon>
        <taxon>Arthropoda</taxon>
        <taxon>Hexapoda</taxon>
        <taxon>Insecta</taxon>
        <taxon>Pterygota</taxon>
        <taxon>Neoptera</taxon>
        <taxon>Endopterygota</taxon>
        <taxon>Lepidoptera</taxon>
        <taxon>Glossata</taxon>
        <taxon>Ditrysia</taxon>
        <taxon>Tineoidea</taxon>
        <taxon>Psychidae</taxon>
        <taxon>Oiketicinae</taxon>
        <taxon>Eumeta</taxon>
    </lineage>
</organism>
<gene>
    <name evidence="1" type="ORF">EVAR_70593_1</name>
</gene>
<proteinExistence type="predicted"/>
<comment type="caution">
    <text evidence="1">The sequence shown here is derived from an EMBL/GenBank/DDBJ whole genome shotgun (WGS) entry which is preliminary data.</text>
</comment>